<dbReference type="VEuPathDB" id="FungiDB:LEMA_uP076920.1"/>
<dbReference type="HOGENOM" id="CLU_2740501_0_0_1"/>
<dbReference type="Proteomes" id="UP000002668">
    <property type="component" value="Genome"/>
</dbReference>
<keyword evidence="2" id="KW-1185">Reference proteome</keyword>
<sequence length="71" mass="7295">MVLAIEGWRRPWARRLCGCGCGGGTLGPLCIFLGNFGGDGLRWPAVGRQGGSLYGRGEAAGAFEGLNGARA</sequence>
<proteinExistence type="predicted"/>
<dbReference type="AlphaFoldDB" id="E5A908"/>
<protein>
    <submittedName>
        <fullName evidence="1">Uncharacterized protein</fullName>
    </submittedName>
</protein>
<gene>
    <name evidence="1" type="ORF">LEMA_uP076920.1</name>
</gene>
<dbReference type="EMBL" id="FP929137">
    <property type="protein sequence ID" value="CBY00103.1"/>
    <property type="molecule type" value="Genomic_DNA"/>
</dbReference>
<reference evidence="2" key="1">
    <citation type="journal article" date="2011" name="Nat. Commun.">
        <title>Effector diversification within compartments of the Leptosphaeria maculans genome affected by Repeat-Induced Point mutations.</title>
        <authorList>
            <person name="Rouxel T."/>
            <person name="Grandaubert J."/>
            <person name="Hane J.K."/>
            <person name="Hoede C."/>
            <person name="van de Wouw A.P."/>
            <person name="Couloux A."/>
            <person name="Dominguez V."/>
            <person name="Anthouard V."/>
            <person name="Bally P."/>
            <person name="Bourras S."/>
            <person name="Cozijnsen A.J."/>
            <person name="Ciuffetti L.M."/>
            <person name="Degrave A."/>
            <person name="Dilmaghani A."/>
            <person name="Duret L."/>
            <person name="Fudal I."/>
            <person name="Goodwin S.B."/>
            <person name="Gout L."/>
            <person name="Glaser N."/>
            <person name="Linglin J."/>
            <person name="Kema G.H.J."/>
            <person name="Lapalu N."/>
            <person name="Lawrence C.B."/>
            <person name="May K."/>
            <person name="Meyer M."/>
            <person name="Ollivier B."/>
            <person name="Poulain J."/>
            <person name="Schoch C.L."/>
            <person name="Simon A."/>
            <person name="Spatafora J.W."/>
            <person name="Stachowiak A."/>
            <person name="Turgeon B.G."/>
            <person name="Tyler B.M."/>
            <person name="Vincent D."/>
            <person name="Weissenbach J."/>
            <person name="Amselem J."/>
            <person name="Quesneville H."/>
            <person name="Oliver R.P."/>
            <person name="Wincker P."/>
            <person name="Balesdent M.-H."/>
            <person name="Howlett B.J."/>
        </authorList>
    </citation>
    <scope>NUCLEOTIDE SEQUENCE [LARGE SCALE GENOMIC DNA]</scope>
    <source>
        <strain evidence="2">JN3 / isolate v23.1.3 / race Av1-4-5-6-7-8</strain>
    </source>
</reference>
<evidence type="ECO:0000313" key="1">
    <source>
        <dbReference type="EMBL" id="CBY00103.1"/>
    </source>
</evidence>
<accession>E5A908</accession>
<name>E5A908_LEPMJ</name>
<evidence type="ECO:0000313" key="2">
    <source>
        <dbReference type="Proteomes" id="UP000002668"/>
    </source>
</evidence>
<dbReference type="InParanoid" id="E5A908"/>
<organism evidence="2">
    <name type="scientific">Leptosphaeria maculans (strain JN3 / isolate v23.1.3 / race Av1-4-5-6-7-8)</name>
    <name type="common">Blackleg fungus</name>
    <name type="synonym">Phoma lingam</name>
    <dbReference type="NCBI Taxonomy" id="985895"/>
    <lineage>
        <taxon>Eukaryota</taxon>
        <taxon>Fungi</taxon>
        <taxon>Dikarya</taxon>
        <taxon>Ascomycota</taxon>
        <taxon>Pezizomycotina</taxon>
        <taxon>Dothideomycetes</taxon>
        <taxon>Pleosporomycetidae</taxon>
        <taxon>Pleosporales</taxon>
        <taxon>Pleosporineae</taxon>
        <taxon>Leptosphaeriaceae</taxon>
        <taxon>Plenodomus</taxon>
        <taxon>Plenodomus lingam/Leptosphaeria maculans species complex</taxon>
    </lineage>
</organism>